<gene>
    <name evidence="1" type="ORF">HV559_01845</name>
    <name evidence="2" type="ORF">HV560_02505</name>
</gene>
<evidence type="ECO:0000313" key="1">
    <source>
        <dbReference type="EMBL" id="QLB39720.1"/>
    </source>
</evidence>
<sequence>MDLTLLHNAAQLEKQNCFYTDDELELLYKLENGLVETKSHHQVMEDLRKKLGLSEK</sequence>
<dbReference type="Proteomes" id="UP000509784">
    <property type="component" value="Chromosome"/>
</dbReference>
<evidence type="ECO:0000313" key="2">
    <source>
        <dbReference type="EMBL" id="QLB41787.1"/>
    </source>
</evidence>
<keyword evidence="3" id="KW-1185">Reference proteome</keyword>
<dbReference type="RefSeq" id="WP_176807827.1">
    <property type="nucleotide sequence ID" value="NZ_CP055302.1"/>
</dbReference>
<dbReference type="KEGG" id="mpeg:HV560_02505"/>
<dbReference type="Proteomes" id="UP000509660">
    <property type="component" value="Chromosome"/>
</dbReference>
<dbReference type="EMBL" id="CP055306">
    <property type="protein sequence ID" value="QLB39720.1"/>
    <property type="molecule type" value="Genomic_DNA"/>
</dbReference>
<evidence type="ECO:0000313" key="3">
    <source>
        <dbReference type="Proteomes" id="UP000509660"/>
    </source>
</evidence>
<organism evidence="1 3">
    <name type="scientific">Mannheimia pernigra</name>
    <dbReference type="NCBI Taxonomy" id="111844"/>
    <lineage>
        <taxon>Bacteria</taxon>
        <taxon>Pseudomonadati</taxon>
        <taxon>Pseudomonadota</taxon>
        <taxon>Gammaproteobacteria</taxon>
        <taxon>Pasteurellales</taxon>
        <taxon>Pasteurellaceae</taxon>
        <taxon>Mannheimia</taxon>
    </lineage>
</organism>
<dbReference type="EMBL" id="CP055305">
    <property type="protein sequence ID" value="QLB41787.1"/>
    <property type="molecule type" value="Genomic_DNA"/>
</dbReference>
<accession>A0A7H8UMN5</accession>
<evidence type="ECO:0000313" key="4">
    <source>
        <dbReference type="Proteomes" id="UP000509784"/>
    </source>
</evidence>
<dbReference type="AlphaFoldDB" id="A0A7H8UMN5"/>
<proteinExistence type="predicted"/>
<protein>
    <submittedName>
        <fullName evidence="1">Uncharacterized protein</fullName>
    </submittedName>
</protein>
<reference evidence="3 4" key="1">
    <citation type="submission" date="2020-06" db="EMBL/GenBank/DDBJ databases">
        <title>Mannheimia pernigra sp. nov. isolated from bovine respiratory tract.</title>
        <authorList>
            <person name="Kuhnert P."/>
            <person name="Akarsu-Egger H."/>
        </authorList>
    </citation>
    <scope>NUCLEOTIDE SEQUENCE [LARGE SCALE GENOMIC DNA]</scope>
    <source>
        <strain evidence="2 4">17CN0883</strain>
        <strain evidence="1 3">BNO311</strain>
    </source>
</reference>
<name>A0A7H8UMN5_9PAST</name>
<accession>A0A7H8UTC1</accession>